<dbReference type="EMBL" id="NMUH01001048">
    <property type="protein sequence ID" value="MQL88345.1"/>
    <property type="molecule type" value="Genomic_DNA"/>
</dbReference>
<keyword evidence="2" id="KW-1185">Reference proteome</keyword>
<accession>A0A843UXJ9</accession>
<evidence type="ECO:0000313" key="2">
    <source>
        <dbReference type="Proteomes" id="UP000652761"/>
    </source>
</evidence>
<name>A0A843UXJ9_COLES</name>
<gene>
    <name evidence="1" type="ORF">Taro_020900</name>
</gene>
<evidence type="ECO:0000313" key="1">
    <source>
        <dbReference type="EMBL" id="MQL88345.1"/>
    </source>
</evidence>
<dbReference type="Proteomes" id="UP000652761">
    <property type="component" value="Unassembled WGS sequence"/>
</dbReference>
<proteinExistence type="predicted"/>
<organism evidence="1 2">
    <name type="scientific">Colocasia esculenta</name>
    <name type="common">Wild taro</name>
    <name type="synonym">Arum esculentum</name>
    <dbReference type="NCBI Taxonomy" id="4460"/>
    <lineage>
        <taxon>Eukaryota</taxon>
        <taxon>Viridiplantae</taxon>
        <taxon>Streptophyta</taxon>
        <taxon>Embryophyta</taxon>
        <taxon>Tracheophyta</taxon>
        <taxon>Spermatophyta</taxon>
        <taxon>Magnoliopsida</taxon>
        <taxon>Liliopsida</taxon>
        <taxon>Araceae</taxon>
        <taxon>Aroideae</taxon>
        <taxon>Colocasieae</taxon>
        <taxon>Colocasia</taxon>
    </lineage>
</organism>
<dbReference type="AlphaFoldDB" id="A0A843UXJ9"/>
<protein>
    <submittedName>
        <fullName evidence="1">Uncharacterized protein</fullName>
    </submittedName>
</protein>
<sequence>MGRGQVGFLLSQGGAKVAHMPVGNGPMRCMGERKTQVGYILGVVAQTRLTSSDPAANRM</sequence>
<comment type="caution">
    <text evidence="1">The sequence shown here is derived from an EMBL/GenBank/DDBJ whole genome shotgun (WGS) entry which is preliminary data.</text>
</comment>
<reference evidence="1" key="1">
    <citation type="submission" date="2017-07" db="EMBL/GenBank/DDBJ databases">
        <title>Taro Niue Genome Assembly and Annotation.</title>
        <authorList>
            <person name="Atibalentja N."/>
            <person name="Keating K."/>
            <person name="Fields C.J."/>
        </authorList>
    </citation>
    <scope>NUCLEOTIDE SEQUENCE</scope>
    <source>
        <strain evidence="1">Niue_2</strain>
        <tissue evidence="1">Leaf</tissue>
    </source>
</reference>